<keyword evidence="5" id="KW-1185">Reference proteome</keyword>
<dbReference type="PANTHER" id="PTHR38463:SF1">
    <property type="entry name" value="STRESS RESPONSE PROTEIN YSNF"/>
    <property type="match status" value="1"/>
</dbReference>
<dbReference type="InterPro" id="IPR014747">
    <property type="entry name" value="Bac_photo_RC_H_C"/>
</dbReference>
<dbReference type="PANTHER" id="PTHR38463">
    <property type="entry name" value="STRESS RESPONSE PROTEIN YSNF"/>
    <property type="match status" value="1"/>
</dbReference>
<protein>
    <recommendedName>
        <fullName evidence="6">Photosystem reaction center subunit H</fullName>
    </recommendedName>
</protein>
<gene>
    <name evidence="4" type="ORF">AHMF7605_10165</name>
</gene>
<dbReference type="Gene3D" id="3.90.50.10">
    <property type="entry name" value="Photosynthetic Reaction Center, subunit H, domain 2"/>
    <property type="match status" value="1"/>
</dbReference>
<dbReference type="Proteomes" id="UP000240357">
    <property type="component" value="Unassembled WGS sequence"/>
</dbReference>
<dbReference type="Pfam" id="PF05239">
    <property type="entry name" value="PRC"/>
    <property type="match status" value="1"/>
</dbReference>
<dbReference type="InterPro" id="IPR011033">
    <property type="entry name" value="PRC_barrel-like_sf"/>
</dbReference>
<evidence type="ECO:0000259" key="3">
    <source>
        <dbReference type="Pfam" id="PF09557"/>
    </source>
</evidence>
<sequence>MALNENSNKDYRLQELGGSDYEIAEGQPDIRGWTVKDRQGNTLGEVEELIFDPQSLKVRYIVLDIEDSLLDTEEDDVLIPIGVAELHSSDDDVILPNLDASQLKSLPKYDKSLLNRDYENSVRNAFTGFGAGGAVAGSYDDDYYNHEYYNEDNLYRNRQAATTQDTESIPIIEEELQVGKKVVETGGARLRSRVIEKPVEESINLREEHVHVERTPVDRPATQADLSNFQEGEIEITEHAEVPVITKEARVVEEISLEKEVEEREETIRDTVRRTDVEIENLDPDTDLENRRSPNQ</sequence>
<name>A0A2T2YEB6_9BACT</name>
<dbReference type="InterPro" id="IPR052967">
    <property type="entry name" value="Stress_Response_Assoc"/>
</dbReference>
<comment type="caution">
    <text evidence="4">The sequence shown here is derived from an EMBL/GenBank/DDBJ whole genome shotgun (WGS) entry which is preliminary data.</text>
</comment>
<evidence type="ECO:0000313" key="5">
    <source>
        <dbReference type="Proteomes" id="UP000240357"/>
    </source>
</evidence>
<dbReference type="RefSeq" id="WP_106928914.1">
    <property type="nucleotide sequence ID" value="NZ_PYFT01000001.1"/>
</dbReference>
<evidence type="ECO:0000256" key="1">
    <source>
        <dbReference type="SAM" id="MobiDB-lite"/>
    </source>
</evidence>
<feature type="compositionally biased region" description="Acidic residues" evidence="1">
    <location>
        <begin position="278"/>
        <end position="287"/>
    </location>
</feature>
<dbReference type="SUPFAM" id="SSF50346">
    <property type="entry name" value="PRC-barrel domain"/>
    <property type="match status" value="1"/>
</dbReference>
<evidence type="ECO:0000259" key="2">
    <source>
        <dbReference type="Pfam" id="PF05239"/>
    </source>
</evidence>
<dbReference type="EMBL" id="PYFT01000001">
    <property type="protein sequence ID" value="PSR53857.1"/>
    <property type="molecule type" value="Genomic_DNA"/>
</dbReference>
<dbReference type="GO" id="GO:0030077">
    <property type="term" value="C:plasma membrane light-harvesting complex"/>
    <property type="evidence" value="ECO:0007669"/>
    <property type="project" value="InterPro"/>
</dbReference>
<organism evidence="4 5">
    <name type="scientific">Adhaeribacter arboris</name>
    <dbReference type="NCBI Taxonomy" id="2072846"/>
    <lineage>
        <taxon>Bacteria</taxon>
        <taxon>Pseudomonadati</taxon>
        <taxon>Bacteroidota</taxon>
        <taxon>Cytophagia</taxon>
        <taxon>Cytophagales</taxon>
        <taxon>Hymenobacteraceae</taxon>
        <taxon>Adhaeribacter</taxon>
    </lineage>
</organism>
<feature type="region of interest" description="Disordered" evidence="1">
    <location>
        <begin position="275"/>
        <end position="296"/>
    </location>
</feature>
<evidence type="ECO:0008006" key="6">
    <source>
        <dbReference type="Google" id="ProtNLM"/>
    </source>
</evidence>
<dbReference type="AlphaFoldDB" id="A0A2T2YEB6"/>
<dbReference type="InterPro" id="IPR019060">
    <property type="entry name" value="DUF2382"/>
</dbReference>
<dbReference type="InterPro" id="IPR027275">
    <property type="entry name" value="PRC-brl_dom"/>
</dbReference>
<dbReference type="GO" id="GO:0019684">
    <property type="term" value="P:photosynthesis, light reaction"/>
    <property type="evidence" value="ECO:0007669"/>
    <property type="project" value="InterPro"/>
</dbReference>
<evidence type="ECO:0000313" key="4">
    <source>
        <dbReference type="EMBL" id="PSR53857.1"/>
    </source>
</evidence>
<dbReference type="Pfam" id="PF09557">
    <property type="entry name" value="DUF2382"/>
    <property type="match status" value="1"/>
</dbReference>
<feature type="domain" description="DUF2382" evidence="3">
    <location>
        <begin position="170"/>
        <end position="279"/>
    </location>
</feature>
<accession>A0A2T2YEB6</accession>
<reference evidence="4 5" key="1">
    <citation type="submission" date="2018-03" db="EMBL/GenBank/DDBJ databases">
        <title>Adhaeribacter sp. HMF7605 Genome sequencing and assembly.</title>
        <authorList>
            <person name="Kang H."/>
            <person name="Kang J."/>
            <person name="Cha I."/>
            <person name="Kim H."/>
            <person name="Joh K."/>
        </authorList>
    </citation>
    <scope>NUCLEOTIDE SEQUENCE [LARGE SCALE GENOMIC DNA]</scope>
    <source>
        <strain evidence="4 5">HMF7605</strain>
    </source>
</reference>
<feature type="domain" description="PRC-barrel" evidence="2">
    <location>
        <begin position="28"/>
        <end position="98"/>
    </location>
</feature>
<proteinExistence type="predicted"/>